<evidence type="ECO:0000313" key="2">
    <source>
        <dbReference type="Proteomes" id="UP000815677"/>
    </source>
</evidence>
<dbReference type="EMBL" id="DF843717">
    <property type="protein sequence ID" value="GAT47581.1"/>
    <property type="molecule type" value="Genomic_DNA"/>
</dbReference>
<keyword evidence="2" id="KW-1185">Reference proteome</keyword>
<organism evidence="1 2">
    <name type="scientific">Mycena chlorophos</name>
    <name type="common">Agaric fungus</name>
    <name type="synonym">Agaricus chlorophos</name>
    <dbReference type="NCBI Taxonomy" id="658473"/>
    <lineage>
        <taxon>Eukaryota</taxon>
        <taxon>Fungi</taxon>
        <taxon>Dikarya</taxon>
        <taxon>Basidiomycota</taxon>
        <taxon>Agaricomycotina</taxon>
        <taxon>Agaricomycetes</taxon>
        <taxon>Agaricomycetidae</taxon>
        <taxon>Agaricales</taxon>
        <taxon>Marasmiineae</taxon>
        <taxon>Mycenaceae</taxon>
        <taxon>Mycena</taxon>
    </lineage>
</organism>
<evidence type="ECO:0000313" key="1">
    <source>
        <dbReference type="EMBL" id="GAT47581.1"/>
    </source>
</evidence>
<reference evidence="1" key="1">
    <citation type="submission" date="2014-09" db="EMBL/GenBank/DDBJ databases">
        <title>Genome sequence of the luminous mushroom Mycena chlorophos for searching fungal bioluminescence genes.</title>
        <authorList>
            <person name="Tanaka Y."/>
            <person name="Kasuga D."/>
            <person name="Oba Y."/>
            <person name="Hase S."/>
            <person name="Sato K."/>
            <person name="Oba Y."/>
            <person name="Sakakibara Y."/>
        </authorList>
    </citation>
    <scope>NUCLEOTIDE SEQUENCE</scope>
</reference>
<gene>
    <name evidence="1" type="ORF">MCHLO_05038</name>
</gene>
<name>A0ABQ0L912_MYCCL</name>
<protein>
    <submittedName>
        <fullName evidence="1">Uncharacterized protein</fullName>
    </submittedName>
</protein>
<accession>A0ABQ0L912</accession>
<dbReference type="Proteomes" id="UP000815677">
    <property type="component" value="Unassembled WGS sequence"/>
</dbReference>
<proteinExistence type="predicted"/>
<sequence length="176" mass="19091">MAPAVAHGDAGLPFCSYRRRCKAAANILSSGMRHSPPRSTNPKCSFSDRRVDVDGDGPRTFCGRGWGYIRSSFICVPHCTADCELRIGYCPTFSTYGASALTVVCQTDNCYRMPGGLAHPYQNGYVYIAQENLSRLAISCGDALPRTPEDGVPTTEEIMHAVLETVRDVSARFGAT</sequence>